<dbReference type="Proteomes" id="UP000085678">
    <property type="component" value="Unplaced"/>
</dbReference>
<dbReference type="Gene3D" id="3.40.720.10">
    <property type="entry name" value="Alkaline Phosphatase, subunit A"/>
    <property type="match status" value="1"/>
</dbReference>
<dbReference type="FunCoup" id="A0A1S3JNU2">
    <property type="interactions" value="328"/>
</dbReference>
<dbReference type="PANTHER" id="PTHR10974:SF1">
    <property type="entry name" value="FI08016P-RELATED"/>
    <property type="match status" value="1"/>
</dbReference>
<proteinExistence type="predicted"/>
<sequence>MKSTVFYLVPYRKPTALSRTFSIYICVTILFTAVYISINWQFDESKNRPIAKASSNKPDVPDCVPPDLKLFPPEIMAFRKKVDTVRCNRDARPNWVYVENGKYRISREATESQGTVRCSYVPILRGIDDYTVGLGSKTGFIDGDPLKFDFSEVHCTSPTTGENYTNLVSGIAYNASLFARANSTPGARNAMGFDVLMIGYDSVSRLSWMRSLPKTYQYFTKDLKGTVLEGYNIVGDGTTHALFPMLTGLTEEELPESRRGKPGAVSVEGFPFVWKDYKKHGFITQWAEDEPNLGAFHYRLLGFNETPTDHYMRVFYLRKNEVSKMFQRFCLGSVSSHQNQLNWIKEAFLMYRDNPKFIFSFHGEYSHYRHDTKIQNADEELAEFLKNLKKDGHLDTTVLILMADHGARFGILRETFQGKLEERLPFFSFRFPMKFRKLYPEAYRNFLINAKRLTCPFDIHATFMDMLNYNKHSETEKGKLKRGISLFKEIPLQRTCADAGIEPHWCACQKWENITISHSDVTKATSEVLSTINKMTIEKKDECERLRVERVISAIKMSPDNAKVLTYLMASDYDGRVPKYSINETVFSIENGTFYQVTIETHPGLGRFEATVYQMPDGKTFKCSDSSISRINKYGKQPHCVMRAFPHLRPYCYCKKQKN</sequence>
<dbReference type="KEGG" id="lak:106174860"/>
<dbReference type="OrthoDB" id="413313at2759"/>
<dbReference type="GO" id="GO:0005615">
    <property type="term" value="C:extracellular space"/>
    <property type="evidence" value="ECO:0007669"/>
    <property type="project" value="TreeGrafter"/>
</dbReference>
<dbReference type="STRING" id="7574.A0A1S3JNU2"/>
<dbReference type="InParanoid" id="A0A1S3JNU2"/>
<keyword evidence="1" id="KW-0472">Membrane</keyword>
<dbReference type="FunFam" id="3.40.720.10:FF:000017">
    <property type="entry name" value="Predicted protein"/>
    <property type="match status" value="1"/>
</dbReference>
<evidence type="ECO:0000256" key="1">
    <source>
        <dbReference type="SAM" id="Phobius"/>
    </source>
</evidence>
<evidence type="ECO:0000313" key="2">
    <source>
        <dbReference type="Proteomes" id="UP000085678"/>
    </source>
</evidence>
<dbReference type="InterPro" id="IPR004245">
    <property type="entry name" value="DUF229"/>
</dbReference>
<dbReference type="SUPFAM" id="SSF53649">
    <property type="entry name" value="Alkaline phosphatase-like"/>
    <property type="match status" value="1"/>
</dbReference>
<dbReference type="AlphaFoldDB" id="A0A1S3JNU2"/>
<keyword evidence="1" id="KW-1133">Transmembrane helix</keyword>
<dbReference type="RefSeq" id="XP_013412040.1">
    <property type="nucleotide sequence ID" value="XM_013556586.1"/>
</dbReference>
<dbReference type="InterPro" id="IPR017850">
    <property type="entry name" value="Alkaline_phosphatase_core_sf"/>
</dbReference>
<evidence type="ECO:0000313" key="3">
    <source>
        <dbReference type="RefSeq" id="XP_013412040.1"/>
    </source>
</evidence>
<keyword evidence="1" id="KW-0812">Transmembrane</keyword>
<organism evidence="2 3">
    <name type="scientific">Lingula anatina</name>
    <name type="common">Brachiopod</name>
    <name type="synonym">Lingula unguis</name>
    <dbReference type="NCBI Taxonomy" id="7574"/>
    <lineage>
        <taxon>Eukaryota</taxon>
        <taxon>Metazoa</taxon>
        <taxon>Spiralia</taxon>
        <taxon>Lophotrochozoa</taxon>
        <taxon>Brachiopoda</taxon>
        <taxon>Linguliformea</taxon>
        <taxon>Lingulata</taxon>
        <taxon>Lingulida</taxon>
        <taxon>Linguloidea</taxon>
        <taxon>Lingulidae</taxon>
        <taxon>Lingula</taxon>
    </lineage>
</organism>
<feature type="transmembrane region" description="Helical" evidence="1">
    <location>
        <begin position="21"/>
        <end position="42"/>
    </location>
</feature>
<gene>
    <name evidence="3" type="primary">LOC106174860</name>
</gene>
<keyword evidence="2" id="KW-1185">Reference proteome</keyword>
<dbReference type="PANTHER" id="PTHR10974">
    <property type="entry name" value="FI08016P-RELATED"/>
    <property type="match status" value="1"/>
</dbReference>
<protein>
    <submittedName>
        <fullName evidence="3">Uncharacterized protein LOC106174860</fullName>
    </submittedName>
</protein>
<accession>A0A1S3JNU2</accession>
<dbReference type="CDD" id="cd16021">
    <property type="entry name" value="ALP_like"/>
    <property type="match status" value="1"/>
</dbReference>
<reference evidence="3" key="1">
    <citation type="submission" date="2025-08" db="UniProtKB">
        <authorList>
            <consortium name="RefSeq"/>
        </authorList>
    </citation>
    <scope>IDENTIFICATION</scope>
    <source>
        <tissue evidence="3">Gonads</tissue>
    </source>
</reference>
<dbReference type="GeneID" id="106174860"/>
<dbReference type="Pfam" id="PF02995">
    <property type="entry name" value="DUF229"/>
    <property type="match status" value="1"/>
</dbReference>
<name>A0A1S3JNU2_LINAN</name>